<dbReference type="PROSITE" id="PS50887">
    <property type="entry name" value="GGDEF"/>
    <property type="match status" value="1"/>
</dbReference>
<dbReference type="SUPFAM" id="SSF52172">
    <property type="entry name" value="CheY-like"/>
    <property type="match status" value="1"/>
</dbReference>
<dbReference type="InterPro" id="IPR011006">
    <property type="entry name" value="CheY-like_superfamily"/>
</dbReference>
<dbReference type="SMART" id="SM00091">
    <property type="entry name" value="PAS"/>
    <property type="match status" value="2"/>
</dbReference>
<dbReference type="CDD" id="cd00130">
    <property type="entry name" value="PAS"/>
    <property type="match status" value="2"/>
</dbReference>
<feature type="domain" description="PAC" evidence="11">
    <location>
        <begin position="331"/>
        <end position="383"/>
    </location>
</feature>
<evidence type="ECO:0000259" key="12">
    <source>
        <dbReference type="PROSITE" id="PS50883"/>
    </source>
</evidence>
<sequence>MKQNQTILIVDDDPVVRLMLRRTVEHAGFRVIEAENGKEALQTAQEQMPDLILLDVMMPILDGFETLEQLRKLPGGDRVPILMVTALDDKNSVQRAFSAGADDYLKKPIHLEVLRHKVQRLFHARAVEESLIASEIQMRGITSALGAGVYVVDQEGILVFMNPEAERLLGWREGELLGKPVNDLFRVPAEAEQKEEKKHLYADEAMPVPHVEETNFRHRDGTVFPVALVSSPYYTAGVISGTVAIFHDISLRKQAEHRLRMIAKVFEHTAEGIMVTDSKGRIQSVNRGFCNTTGYTEDEVVGQTPRILQSGRYDREFYREFWDTLINSGYWEGEIWNRRKDGAAYAVWLTISAIKDDYDRTIQYAAVFHDITEQKQAHERIQYQAYHDALTDLPNRSLFLDRLHQAVALALRNKRKLAVFFLDLDRFKQINDIYGHMIGDELLQGVARRLRSCLRESDTVARLGGDEFTVILPDISESDDAAVVAKKVLEALCVPWQLSGHIIQTTASIGIAMYPQDGKTVAELINHADTAMYRAKQSGRNKYQFFAEKMADGIDEKSAILRTGAMDFVMEYAPIIALASGKLLAFEGQALYPQSEGGWSLTADLLTHYYTEEWLTQEAGRIVAKVSEQIKQWSSDGPVPLRGLVELAPAQFLNLRLPEQFRRIVWESGLDPAQIEIAVPSTVVDHKEAALCAVEQYRKAGFTTCLTRVAGQHSLASLFQQRFDAIRLDENLIQTCLHSPEKGHLLVTLIYGMQRLGRRVIAAGVLDQATAQWLIQENCQEAQGAYFGSSASSQIITTMWEKQLWTR</sequence>
<dbReference type="PROSITE" id="PS50112">
    <property type="entry name" value="PAS"/>
    <property type="match status" value="2"/>
</dbReference>
<dbReference type="CDD" id="cd01949">
    <property type="entry name" value="GGDEF"/>
    <property type="match status" value="1"/>
</dbReference>
<dbReference type="SMART" id="SM00086">
    <property type="entry name" value="PAC"/>
    <property type="match status" value="2"/>
</dbReference>
<keyword evidence="5" id="KW-0238">DNA-binding</keyword>
<dbReference type="Pfam" id="PF00990">
    <property type="entry name" value="GGDEF"/>
    <property type="match status" value="1"/>
</dbReference>
<comment type="caution">
    <text evidence="14">The sequence shown here is derived from an EMBL/GenBank/DDBJ whole genome shotgun (WGS) entry which is preliminary data.</text>
</comment>
<feature type="modified residue" description="4-aspartylphosphate" evidence="8">
    <location>
        <position position="55"/>
    </location>
</feature>
<feature type="domain" description="Response regulatory" evidence="9">
    <location>
        <begin position="6"/>
        <end position="122"/>
    </location>
</feature>
<dbReference type="Gene3D" id="3.30.450.20">
    <property type="entry name" value="PAS domain"/>
    <property type="match status" value="2"/>
</dbReference>
<dbReference type="NCBIfam" id="TIGR00254">
    <property type="entry name" value="GGDEF"/>
    <property type="match status" value="1"/>
</dbReference>
<evidence type="ECO:0000259" key="9">
    <source>
        <dbReference type="PROSITE" id="PS50110"/>
    </source>
</evidence>
<evidence type="ECO:0000256" key="2">
    <source>
        <dbReference type="ARBA" id="ARBA00022553"/>
    </source>
</evidence>
<evidence type="ECO:0000256" key="1">
    <source>
        <dbReference type="ARBA" id="ARBA00018672"/>
    </source>
</evidence>
<evidence type="ECO:0000259" key="13">
    <source>
        <dbReference type="PROSITE" id="PS50887"/>
    </source>
</evidence>
<dbReference type="InterPro" id="IPR013767">
    <property type="entry name" value="PAS_fold"/>
</dbReference>
<proteinExistence type="predicted"/>
<dbReference type="SUPFAM" id="SSF55073">
    <property type="entry name" value="Nucleotide cyclase"/>
    <property type="match status" value="1"/>
</dbReference>
<dbReference type="EMBL" id="SLXT01000010">
    <property type="protein sequence ID" value="TCP64331.1"/>
    <property type="molecule type" value="Genomic_DNA"/>
</dbReference>
<dbReference type="Gene3D" id="3.30.70.270">
    <property type="match status" value="1"/>
</dbReference>
<dbReference type="CDD" id="cd01948">
    <property type="entry name" value="EAL"/>
    <property type="match status" value="1"/>
</dbReference>
<dbReference type="SMART" id="SM00052">
    <property type="entry name" value="EAL"/>
    <property type="match status" value="1"/>
</dbReference>
<dbReference type="NCBIfam" id="TIGR00229">
    <property type="entry name" value="sensory_box"/>
    <property type="match status" value="2"/>
</dbReference>
<dbReference type="PANTHER" id="PTHR44757">
    <property type="entry name" value="DIGUANYLATE CYCLASE DGCP"/>
    <property type="match status" value="1"/>
</dbReference>
<dbReference type="PROSITE" id="PS50110">
    <property type="entry name" value="RESPONSE_REGULATORY"/>
    <property type="match status" value="1"/>
</dbReference>
<dbReference type="InterPro" id="IPR029787">
    <property type="entry name" value="Nucleotide_cyclase"/>
</dbReference>
<dbReference type="InterPro" id="IPR052155">
    <property type="entry name" value="Biofilm_reg_signaling"/>
</dbReference>
<dbReference type="OrthoDB" id="9762141at2"/>
<dbReference type="InterPro" id="IPR043128">
    <property type="entry name" value="Rev_trsase/Diguanyl_cyclase"/>
</dbReference>
<dbReference type="FunFam" id="3.30.70.270:FF:000001">
    <property type="entry name" value="Diguanylate cyclase domain protein"/>
    <property type="match status" value="1"/>
</dbReference>
<dbReference type="Gene3D" id="3.20.20.450">
    <property type="entry name" value="EAL domain"/>
    <property type="match status" value="1"/>
</dbReference>
<keyword evidence="3" id="KW-0902">Two-component regulatory system</keyword>
<evidence type="ECO:0000256" key="4">
    <source>
        <dbReference type="ARBA" id="ARBA00023015"/>
    </source>
</evidence>
<dbReference type="InterPro" id="IPR001789">
    <property type="entry name" value="Sig_transdc_resp-reg_receiver"/>
</dbReference>
<evidence type="ECO:0000256" key="8">
    <source>
        <dbReference type="PROSITE-ProRule" id="PRU00169"/>
    </source>
</evidence>
<dbReference type="InterPro" id="IPR001633">
    <property type="entry name" value="EAL_dom"/>
</dbReference>
<dbReference type="Pfam" id="PF00989">
    <property type="entry name" value="PAS"/>
    <property type="match status" value="1"/>
</dbReference>
<comment type="function">
    <text evidence="7">May play the central regulatory role in sporulation. It may be an element of the effector pathway responsible for the activation of sporulation genes in response to nutritional stress. Spo0A may act in concert with spo0H (a sigma factor) to control the expression of some genes that are critical to the sporulation process.</text>
</comment>
<dbReference type="GO" id="GO:0000160">
    <property type="term" value="P:phosphorelay signal transduction system"/>
    <property type="evidence" value="ECO:0007669"/>
    <property type="project" value="UniProtKB-KW"/>
</dbReference>
<feature type="domain" description="PAS" evidence="10">
    <location>
        <begin position="134"/>
        <end position="185"/>
    </location>
</feature>
<dbReference type="GO" id="GO:0006355">
    <property type="term" value="P:regulation of DNA-templated transcription"/>
    <property type="evidence" value="ECO:0007669"/>
    <property type="project" value="InterPro"/>
</dbReference>
<evidence type="ECO:0000313" key="15">
    <source>
        <dbReference type="Proteomes" id="UP000294813"/>
    </source>
</evidence>
<dbReference type="RefSeq" id="WP_131919072.1">
    <property type="nucleotide sequence ID" value="NZ_JAOQNU010000010.1"/>
</dbReference>
<dbReference type="PANTHER" id="PTHR44757:SF2">
    <property type="entry name" value="BIOFILM ARCHITECTURE MAINTENANCE PROTEIN MBAA"/>
    <property type="match status" value="1"/>
</dbReference>
<dbReference type="PROSITE" id="PS50883">
    <property type="entry name" value="EAL"/>
    <property type="match status" value="1"/>
</dbReference>
<organism evidence="14 15">
    <name type="scientific">Heliophilum fasciatum</name>
    <dbReference type="NCBI Taxonomy" id="35700"/>
    <lineage>
        <taxon>Bacteria</taxon>
        <taxon>Bacillati</taxon>
        <taxon>Bacillota</taxon>
        <taxon>Clostridia</taxon>
        <taxon>Eubacteriales</taxon>
        <taxon>Heliobacteriaceae</taxon>
        <taxon>Heliophilum</taxon>
    </lineage>
</organism>
<evidence type="ECO:0000256" key="7">
    <source>
        <dbReference type="ARBA" id="ARBA00024867"/>
    </source>
</evidence>
<dbReference type="SMART" id="SM00448">
    <property type="entry name" value="REC"/>
    <property type="match status" value="1"/>
</dbReference>
<dbReference type="InterPro" id="IPR000700">
    <property type="entry name" value="PAS-assoc_C"/>
</dbReference>
<dbReference type="Pfam" id="PF00072">
    <property type="entry name" value="Response_reg"/>
    <property type="match status" value="1"/>
</dbReference>
<dbReference type="Pfam" id="PF13426">
    <property type="entry name" value="PAS_9"/>
    <property type="match status" value="1"/>
</dbReference>
<keyword evidence="15" id="KW-1185">Reference proteome</keyword>
<reference evidence="14 15" key="1">
    <citation type="submission" date="2019-03" db="EMBL/GenBank/DDBJ databases">
        <title>Genomic Encyclopedia of Type Strains, Phase IV (KMG-IV): sequencing the most valuable type-strain genomes for metagenomic binning, comparative biology and taxonomic classification.</title>
        <authorList>
            <person name="Goeker M."/>
        </authorList>
    </citation>
    <scope>NUCLEOTIDE SEQUENCE [LARGE SCALE GENOMIC DNA]</scope>
    <source>
        <strain evidence="14 15">DSM 11170</strain>
    </source>
</reference>
<evidence type="ECO:0000313" key="14">
    <source>
        <dbReference type="EMBL" id="TCP64331.1"/>
    </source>
</evidence>
<feature type="domain" description="EAL" evidence="12">
    <location>
        <begin position="549"/>
        <end position="804"/>
    </location>
</feature>
<protein>
    <recommendedName>
        <fullName evidence="1">Stage 0 sporulation protein A homolog</fullName>
    </recommendedName>
</protein>
<dbReference type="FunFam" id="3.40.50.2300:FF:000001">
    <property type="entry name" value="DNA-binding response regulator PhoB"/>
    <property type="match status" value="1"/>
</dbReference>
<dbReference type="Proteomes" id="UP000294813">
    <property type="component" value="Unassembled WGS sequence"/>
</dbReference>
<name>A0A4R2RWI4_9FIRM</name>
<keyword evidence="2 8" id="KW-0597">Phosphoprotein</keyword>
<keyword evidence="6" id="KW-0804">Transcription</keyword>
<evidence type="ECO:0000256" key="3">
    <source>
        <dbReference type="ARBA" id="ARBA00023012"/>
    </source>
</evidence>
<dbReference type="InterPro" id="IPR001610">
    <property type="entry name" value="PAC"/>
</dbReference>
<dbReference type="SUPFAM" id="SSF141868">
    <property type="entry name" value="EAL domain-like"/>
    <property type="match status" value="1"/>
</dbReference>
<feature type="domain" description="PAS" evidence="10">
    <location>
        <begin position="258"/>
        <end position="304"/>
    </location>
</feature>
<evidence type="ECO:0000259" key="10">
    <source>
        <dbReference type="PROSITE" id="PS50112"/>
    </source>
</evidence>
<dbReference type="SMART" id="SM00267">
    <property type="entry name" value="GGDEF"/>
    <property type="match status" value="1"/>
</dbReference>
<dbReference type="InterPro" id="IPR035965">
    <property type="entry name" value="PAS-like_dom_sf"/>
</dbReference>
<dbReference type="GO" id="GO:0003677">
    <property type="term" value="F:DNA binding"/>
    <property type="evidence" value="ECO:0007669"/>
    <property type="project" value="UniProtKB-KW"/>
</dbReference>
<dbReference type="Pfam" id="PF00563">
    <property type="entry name" value="EAL"/>
    <property type="match status" value="1"/>
</dbReference>
<dbReference type="InterPro" id="IPR000014">
    <property type="entry name" value="PAS"/>
</dbReference>
<dbReference type="PROSITE" id="PS50113">
    <property type="entry name" value="PAC"/>
    <property type="match status" value="2"/>
</dbReference>
<evidence type="ECO:0000256" key="5">
    <source>
        <dbReference type="ARBA" id="ARBA00023125"/>
    </source>
</evidence>
<evidence type="ECO:0000256" key="6">
    <source>
        <dbReference type="ARBA" id="ARBA00023163"/>
    </source>
</evidence>
<dbReference type="SUPFAM" id="SSF55785">
    <property type="entry name" value="PYP-like sensor domain (PAS domain)"/>
    <property type="match status" value="2"/>
</dbReference>
<evidence type="ECO:0000259" key="11">
    <source>
        <dbReference type="PROSITE" id="PS50113"/>
    </source>
</evidence>
<dbReference type="AlphaFoldDB" id="A0A4R2RWI4"/>
<feature type="domain" description="GGDEF" evidence="13">
    <location>
        <begin position="415"/>
        <end position="548"/>
    </location>
</feature>
<dbReference type="InterPro" id="IPR035919">
    <property type="entry name" value="EAL_sf"/>
</dbReference>
<dbReference type="Gene3D" id="3.40.50.2300">
    <property type="match status" value="1"/>
</dbReference>
<accession>A0A4R2RWI4</accession>
<keyword evidence="4" id="KW-0805">Transcription regulation</keyword>
<gene>
    <name evidence="14" type="ORF">EDD73_11030</name>
</gene>
<dbReference type="InterPro" id="IPR000160">
    <property type="entry name" value="GGDEF_dom"/>
</dbReference>
<feature type="domain" description="PAC" evidence="11">
    <location>
        <begin position="210"/>
        <end position="261"/>
    </location>
</feature>